<dbReference type="OrthoDB" id="1524637at2"/>
<sequence length="102" mass="11811">MKVVIIFCVKAFYKELKQIYNTAGIDAYSEFDVRGYTNKRSGKCEAPNWFASSKDYYDSIATFSFLDQEKGDVLMKQIEEFNKGIDCCSPIHAYMLDVEKFI</sequence>
<dbReference type="RefSeq" id="WP_110359811.1">
    <property type="nucleotide sequence ID" value="NZ_QFLI01000002.1"/>
</dbReference>
<gene>
    <name evidence="1" type="ORF">DF185_05900</name>
</gene>
<reference evidence="1 2" key="1">
    <citation type="submission" date="2018-05" db="EMBL/GenBank/DDBJ databases">
        <title>Marinifilum breve JC075T sp. nov., a marine bacterium isolated from Yongle Blue Hole in the South China Sea.</title>
        <authorList>
            <person name="Fu T."/>
        </authorList>
    </citation>
    <scope>NUCLEOTIDE SEQUENCE [LARGE SCALE GENOMIC DNA]</scope>
    <source>
        <strain evidence="1 2">JC075</strain>
    </source>
</reference>
<dbReference type="AlphaFoldDB" id="A0A2V4A2S4"/>
<evidence type="ECO:0000313" key="1">
    <source>
        <dbReference type="EMBL" id="PXY02177.1"/>
    </source>
</evidence>
<organism evidence="1 2">
    <name type="scientific">Marinifilum breve</name>
    <dbReference type="NCBI Taxonomy" id="2184082"/>
    <lineage>
        <taxon>Bacteria</taxon>
        <taxon>Pseudomonadati</taxon>
        <taxon>Bacteroidota</taxon>
        <taxon>Bacteroidia</taxon>
        <taxon>Marinilabiliales</taxon>
        <taxon>Marinifilaceae</taxon>
    </lineage>
</organism>
<accession>A0A2V4A2S4</accession>
<protein>
    <submittedName>
        <fullName evidence="1">Uncharacterized protein</fullName>
    </submittedName>
</protein>
<dbReference type="EMBL" id="QFLI01000002">
    <property type="protein sequence ID" value="PXY02177.1"/>
    <property type="molecule type" value="Genomic_DNA"/>
</dbReference>
<comment type="caution">
    <text evidence="1">The sequence shown here is derived from an EMBL/GenBank/DDBJ whole genome shotgun (WGS) entry which is preliminary data.</text>
</comment>
<dbReference type="Proteomes" id="UP000248079">
    <property type="component" value="Unassembled WGS sequence"/>
</dbReference>
<proteinExistence type="predicted"/>
<name>A0A2V4A2S4_9BACT</name>
<evidence type="ECO:0000313" key="2">
    <source>
        <dbReference type="Proteomes" id="UP000248079"/>
    </source>
</evidence>
<keyword evidence="2" id="KW-1185">Reference proteome</keyword>